<protein>
    <submittedName>
        <fullName evidence="2">Uncharacterized protein</fullName>
    </submittedName>
</protein>
<accession>A0A160TM77</accession>
<gene>
    <name evidence="2" type="ORF">MGWOODY_Smn2532</name>
</gene>
<organism evidence="2">
    <name type="scientific">hydrothermal vent metagenome</name>
    <dbReference type="NCBI Taxonomy" id="652676"/>
    <lineage>
        <taxon>unclassified sequences</taxon>
        <taxon>metagenomes</taxon>
        <taxon>ecological metagenomes</taxon>
    </lineage>
</organism>
<reference evidence="2" key="1">
    <citation type="submission" date="2015-10" db="EMBL/GenBank/DDBJ databases">
        <authorList>
            <person name="Gilbert D.G."/>
        </authorList>
    </citation>
    <scope>NUCLEOTIDE SEQUENCE</scope>
</reference>
<name>A0A160TM77_9ZZZZ</name>
<proteinExistence type="predicted"/>
<sequence>MAIFPKIQSPCPHKSNLAAVMDGDMCRMCKRQVFDLTDMRDEERVAFMQACVGEVCVSYRLQLRPALAAAALAAASVAMPMAAAAQDDIDIVVGGVRDLHNVKYVEVAADKAVPELPAVYEDVPAVRPIRAVAPPSSGVSDAQETPRRRSGG</sequence>
<feature type="region of interest" description="Disordered" evidence="1">
    <location>
        <begin position="131"/>
        <end position="152"/>
    </location>
</feature>
<evidence type="ECO:0000256" key="1">
    <source>
        <dbReference type="SAM" id="MobiDB-lite"/>
    </source>
</evidence>
<evidence type="ECO:0000313" key="2">
    <source>
        <dbReference type="EMBL" id="CUS44904.1"/>
    </source>
</evidence>
<dbReference type="AlphaFoldDB" id="A0A160TM77"/>
<dbReference type="EMBL" id="CZQE01000191">
    <property type="protein sequence ID" value="CUS44904.1"/>
    <property type="molecule type" value="Genomic_DNA"/>
</dbReference>